<evidence type="ECO:0000259" key="3">
    <source>
        <dbReference type="Pfam" id="PF02771"/>
    </source>
</evidence>
<dbReference type="SUPFAM" id="SSF47203">
    <property type="entry name" value="Acyl-CoA dehydrogenase C-terminal domain-like"/>
    <property type="match status" value="1"/>
</dbReference>
<protein>
    <submittedName>
        <fullName evidence="5">Acyl-CoA dehydrogenase</fullName>
    </submittedName>
</protein>
<dbReference type="PANTHER" id="PTHR48083">
    <property type="entry name" value="MEDIUM-CHAIN SPECIFIC ACYL-COA DEHYDROGENASE, MITOCHONDRIAL-RELATED"/>
    <property type="match status" value="1"/>
</dbReference>
<dbReference type="GO" id="GO:0016712">
    <property type="term" value="F:oxidoreductase activity, acting on paired donors, with incorporation or reduction of molecular oxygen, reduced flavin or flavoprotein as one donor, and incorporation of one atom of oxygen"/>
    <property type="evidence" value="ECO:0007669"/>
    <property type="project" value="TreeGrafter"/>
</dbReference>
<dbReference type="SUPFAM" id="SSF56645">
    <property type="entry name" value="Acyl-CoA dehydrogenase NM domain-like"/>
    <property type="match status" value="1"/>
</dbReference>
<dbReference type="InterPro" id="IPR046373">
    <property type="entry name" value="Acyl-CoA_Oxase/DH_mid-dom_sf"/>
</dbReference>
<dbReference type="AlphaFoldDB" id="A0A8J3SM36"/>
<evidence type="ECO:0000313" key="5">
    <source>
        <dbReference type="EMBL" id="GIH94839.1"/>
    </source>
</evidence>
<dbReference type="InterPro" id="IPR050741">
    <property type="entry name" value="Acyl-CoA_dehydrogenase"/>
</dbReference>
<reference evidence="5 6" key="1">
    <citation type="submission" date="2021-01" db="EMBL/GenBank/DDBJ databases">
        <title>Whole genome shotgun sequence of Planobispora siamensis NBRC 107568.</title>
        <authorList>
            <person name="Komaki H."/>
            <person name="Tamura T."/>
        </authorList>
    </citation>
    <scope>NUCLEOTIDE SEQUENCE [LARGE SCALE GENOMIC DNA]</scope>
    <source>
        <strain evidence="5 6">NBRC 107568</strain>
    </source>
</reference>
<dbReference type="RefSeq" id="WP_204066955.1">
    <property type="nucleotide sequence ID" value="NZ_BOOJ01000047.1"/>
</dbReference>
<gene>
    <name evidence="5" type="ORF">Psi01_54690</name>
</gene>
<keyword evidence="6" id="KW-1185">Reference proteome</keyword>
<dbReference type="InterPro" id="IPR013786">
    <property type="entry name" value="AcylCoA_DH/ox_N"/>
</dbReference>
<name>A0A8J3SM36_9ACTN</name>
<dbReference type="InterPro" id="IPR037069">
    <property type="entry name" value="AcylCoA_DH/ox_N_sf"/>
</dbReference>
<dbReference type="Proteomes" id="UP000619788">
    <property type="component" value="Unassembled WGS sequence"/>
</dbReference>
<dbReference type="Gene3D" id="1.10.540.10">
    <property type="entry name" value="Acyl-CoA dehydrogenase/oxidase, N-terminal domain"/>
    <property type="match status" value="1"/>
</dbReference>
<organism evidence="5 6">
    <name type="scientific">Planobispora siamensis</name>
    <dbReference type="NCBI Taxonomy" id="936338"/>
    <lineage>
        <taxon>Bacteria</taxon>
        <taxon>Bacillati</taxon>
        <taxon>Actinomycetota</taxon>
        <taxon>Actinomycetes</taxon>
        <taxon>Streptosporangiales</taxon>
        <taxon>Streptosporangiaceae</taxon>
        <taxon>Planobispora</taxon>
    </lineage>
</organism>
<feature type="domain" description="Acyl-CoA dehydrogenase/oxidase N-terminal" evidence="3">
    <location>
        <begin position="25"/>
        <end position="88"/>
    </location>
</feature>
<evidence type="ECO:0000256" key="1">
    <source>
        <dbReference type="ARBA" id="ARBA00023002"/>
    </source>
</evidence>
<feature type="domain" description="Acyl-CoA dehydrogenase C-terminal" evidence="4">
    <location>
        <begin position="242"/>
        <end position="371"/>
    </location>
</feature>
<dbReference type="Gene3D" id="1.20.140.10">
    <property type="entry name" value="Butyryl-CoA Dehydrogenase, subunit A, domain 3"/>
    <property type="match status" value="1"/>
</dbReference>
<comment type="similarity">
    <text evidence="2">Belongs to the HpaH/HsaA monooxygenase family.</text>
</comment>
<dbReference type="GO" id="GO:0003995">
    <property type="term" value="F:acyl-CoA dehydrogenase activity"/>
    <property type="evidence" value="ECO:0007669"/>
    <property type="project" value="TreeGrafter"/>
</dbReference>
<dbReference type="GO" id="GO:0033539">
    <property type="term" value="P:fatty acid beta-oxidation using acyl-CoA dehydrogenase"/>
    <property type="evidence" value="ECO:0007669"/>
    <property type="project" value="TreeGrafter"/>
</dbReference>
<proteinExistence type="inferred from homology"/>
<keyword evidence="1" id="KW-0560">Oxidoreductase</keyword>
<dbReference type="Pfam" id="PF02771">
    <property type="entry name" value="Acyl-CoA_dh_N"/>
    <property type="match status" value="1"/>
</dbReference>
<sequence>MLTTEVPAREELLRRAAGLAPVLQRNAAWAEENRRIHDESIEALADAGVFKLRVPARYGGYECDTRTLVEVAAELAQADGSAAWTAAVYWIPTWMACLFPDEVQDEVFSTPDVRVCGTLSPTAMAAPVEGGVVVNGKWGFVSGAWHSHWQEIVAIQVGPDQQPMPIMALVPMSDLQIIDDWNTTGLRGTGSVSTVAQDVFVPAERVLPLPAVLQEQYASRLNAGTPIYRAPLLPVASASSVGTAVGLAKAARTAFLQRLPGRKITYTSYENQSEAPLTHLQVAEATLKIDQAQFHAERLADTVDRKSELGEQWSLEERARVRADMGAACKLAKEAADILATASGGSSIYADVPIQRILRDIQSMNLHALMHPNTNTELYGRVLCGLPPNTLYI</sequence>
<dbReference type="InterPro" id="IPR036250">
    <property type="entry name" value="AcylCo_DH-like_C"/>
</dbReference>
<evidence type="ECO:0000313" key="6">
    <source>
        <dbReference type="Proteomes" id="UP000619788"/>
    </source>
</evidence>
<dbReference type="InterPro" id="IPR013107">
    <property type="entry name" value="Acyl-CoA_DH_C"/>
</dbReference>
<evidence type="ECO:0000256" key="2">
    <source>
        <dbReference type="ARBA" id="ARBA00049661"/>
    </source>
</evidence>
<dbReference type="GO" id="GO:0050660">
    <property type="term" value="F:flavin adenine dinucleotide binding"/>
    <property type="evidence" value="ECO:0007669"/>
    <property type="project" value="InterPro"/>
</dbReference>
<dbReference type="PANTHER" id="PTHR48083:SF19">
    <property type="entry name" value="FLAVIN-DEPENDENT MONOOXYGENASE, OXYGENASE SUBUNIT HSAA"/>
    <property type="match status" value="1"/>
</dbReference>
<dbReference type="Pfam" id="PF08028">
    <property type="entry name" value="Acyl-CoA_dh_2"/>
    <property type="match status" value="1"/>
</dbReference>
<dbReference type="PIRSF" id="PIRSF016578">
    <property type="entry name" value="HsaA"/>
    <property type="match status" value="1"/>
</dbReference>
<dbReference type="InterPro" id="IPR009100">
    <property type="entry name" value="AcylCoA_DH/oxidase_NM_dom_sf"/>
</dbReference>
<dbReference type="EMBL" id="BOOJ01000047">
    <property type="protein sequence ID" value="GIH94839.1"/>
    <property type="molecule type" value="Genomic_DNA"/>
</dbReference>
<dbReference type="Gene3D" id="2.40.110.10">
    <property type="entry name" value="Butyryl-CoA Dehydrogenase, subunit A, domain 2"/>
    <property type="match status" value="1"/>
</dbReference>
<accession>A0A8J3SM36</accession>
<comment type="caution">
    <text evidence="5">The sequence shown here is derived from an EMBL/GenBank/DDBJ whole genome shotgun (WGS) entry which is preliminary data.</text>
</comment>
<evidence type="ECO:0000259" key="4">
    <source>
        <dbReference type="Pfam" id="PF08028"/>
    </source>
</evidence>
<dbReference type="GO" id="GO:0005737">
    <property type="term" value="C:cytoplasm"/>
    <property type="evidence" value="ECO:0007669"/>
    <property type="project" value="TreeGrafter"/>
</dbReference>